<comment type="caution">
    <text evidence="5">The sequence shown here is derived from an EMBL/GenBank/DDBJ whole genome shotgun (WGS) entry which is preliminary data.</text>
</comment>
<gene>
    <name evidence="5" type="ORF">KEG57_13225</name>
</gene>
<dbReference type="PRINTS" id="PR00032">
    <property type="entry name" value="HTHARAC"/>
</dbReference>
<dbReference type="InterPro" id="IPR020449">
    <property type="entry name" value="Tscrpt_reg_AraC-type_HTH"/>
</dbReference>
<sequence length="294" mass="32638">MTNLSPSLHAHRHLRAAMTLSSWEAGWRSLLLRGYVDPPEVEEFKTPATADHLIVLVTGGACDIEVRYGGHWQSMHYEPGHIGMTAPGQEATLRWHGQTTHSTLQLHLPTPTLQRVFSDLSAGDPERLEMPSMLGSVDPLVEQIMLGLARALSAGVPDLYAESAGELLAAHLLVHHARRPAPRPVTARDTLRLRRVEAFMREHLGEPLSLETLAEQAGVSRFHLLRLFKRANGETPFARLTRLRIEEAQSLLARGRQSVTEIALACGYQNPAHFASAFRRLVGVSPTDYRRSAR</sequence>
<dbReference type="Gene3D" id="1.10.10.60">
    <property type="entry name" value="Homeodomain-like"/>
    <property type="match status" value="1"/>
</dbReference>
<dbReference type="GO" id="GO:0003700">
    <property type="term" value="F:DNA-binding transcription factor activity"/>
    <property type="evidence" value="ECO:0007669"/>
    <property type="project" value="InterPro"/>
</dbReference>
<dbReference type="InterPro" id="IPR009057">
    <property type="entry name" value="Homeodomain-like_sf"/>
</dbReference>
<dbReference type="PANTHER" id="PTHR46796">
    <property type="entry name" value="HTH-TYPE TRANSCRIPTIONAL ACTIVATOR RHAS-RELATED"/>
    <property type="match status" value="1"/>
</dbReference>
<keyword evidence="6" id="KW-1185">Reference proteome</keyword>
<evidence type="ECO:0000313" key="6">
    <source>
        <dbReference type="Proteomes" id="UP001151081"/>
    </source>
</evidence>
<dbReference type="SMART" id="SM00342">
    <property type="entry name" value="HTH_ARAC"/>
    <property type="match status" value="1"/>
</dbReference>
<reference evidence="5 6" key="1">
    <citation type="submission" date="2021-04" db="EMBL/GenBank/DDBJ databases">
        <title>Genome analysis of Polyangium sp.</title>
        <authorList>
            <person name="Li Y."/>
            <person name="Wang J."/>
        </authorList>
    </citation>
    <scope>NUCLEOTIDE SEQUENCE [LARGE SCALE GENOMIC DNA]</scope>
    <source>
        <strain evidence="5 6">SDU14</strain>
    </source>
</reference>
<dbReference type="InterPro" id="IPR050204">
    <property type="entry name" value="AraC_XylS_family_regulators"/>
</dbReference>
<dbReference type="RefSeq" id="WP_272420136.1">
    <property type="nucleotide sequence ID" value="NZ_JAGTJJ010000005.1"/>
</dbReference>
<keyword evidence="2" id="KW-0238">DNA-binding</keyword>
<evidence type="ECO:0000259" key="4">
    <source>
        <dbReference type="PROSITE" id="PS01124"/>
    </source>
</evidence>
<dbReference type="PROSITE" id="PS00041">
    <property type="entry name" value="HTH_ARAC_FAMILY_1"/>
    <property type="match status" value="1"/>
</dbReference>
<evidence type="ECO:0000256" key="3">
    <source>
        <dbReference type="ARBA" id="ARBA00023163"/>
    </source>
</evidence>
<evidence type="ECO:0000256" key="1">
    <source>
        <dbReference type="ARBA" id="ARBA00023015"/>
    </source>
</evidence>
<dbReference type="EMBL" id="JAGTJJ010000005">
    <property type="protein sequence ID" value="MDC3981468.1"/>
    <property type="molecule type" value="Genomic_DNA"/>
</dbReference>
<dbReference type="PROSITE" id="PS01124">
    <property type="entry name" value="HTH_ARAC_FAMILY_2"/>
    <property type="match status" value="1"/>
</dbReference>
<protein>
    <submittedName>
        <fullName evidence="5">Helix-turn-helix transcriptional regulator</fullName>
    </submittedName>
</protein>
<name>A0A9X3X3E0_9BACT</name>
<feature type="domain" description="HTH araC/xylS-type" evidence="4">
    <location>
        <begin position="194"/>
        <end position="292"/>
    </location>
</feature>
<evidence type="ECO:0000256" key="2">
    <source>
        <dbReference type="ARBA" id="ARBA00023125"/>
    </source>
</evidence>
<dbReference type="PANTHER" id="PTHR46796:SF6">
    <property type="entry name" value="ARAC SUBFAMILY"/>
    <property type="match status" value="1"/>
</dbReference>
<dbReference type="Proteomes" id="UP001151081">
    <property type="component" value="Unassembled WGS sequence"/>
</dbReference>
<keyword evidence="1" id="KW-0805">Transcription regulation</keyword>
<evidence type="ECO:0000313" key="5">
    <source>
        <dbReference type="EMBL" id="MDC3981468.1"/>
    </source>
</evidence>
<dbReference type="Pfam" id="PF12833">
    <property type="entry name" value="HTH_18"/>
    <property type="match status" value="1"/>
</dbReference>
<keyword evidence="3" id="KW-0804">Transcription</keyword>
<proteinExistence type="predicted"/>
<dbReference type="GO" id="GO:0043565">
    <property type="term" value="F:sequence-specific DNA binding"/>
    <property type="evidence" value="ECO:0007669"/>
    <property type="project" value="InterPro"/>
</dbReference>
<organism evidence="5 6">
    <name type="scientific">Polyangium jinanense</name>
    <dbReference type="NCBI Taxonomy" id="2829994"/>
    <lineage>
        <taxon>Bacteria</taxon>
        <taxon>Pseudomonadati</taxon>
        <taxon>Myxococcota</taxon>
        <taxon>Polyangia</taxon>
        <taxon>Polyangiales</taxon>
        <taxon>Polyangiaceae</taxon>
        <taxon>Polyangium</taxon>
    </lineage>
</organism>
<dbReference type="InterPro" id="IPR018060">
    <property type="entry name" value="HTH_AraC"/>
</dbReference>
<dbReference type="AlphaFoldDB" id="A0A9X3X3E0"/>
<dbReference type="SUPFAM" id="SSF46689">
    <property type="entry name" value="Homeodomain-like"/>
    <property type="match status" value="2"/>
</dbReference>
<accession>A0A9X3X3E0</accession>
<dbReference type="InterPro" id="IPR018062">
    <property type="entry name" value="HTH_AraC-typ_CS"/>
</dbReference>